<feature type="transmembrane region" description="Helical" evidence="1">
    <location>
        <begin position="264"/>
        <end position="285"/>
    </location>
</feature>
<keyword evidence="1" id="KW-1133">Transmembrane helix</keyword>
<gene>
    <name evidence="2" type="ORF">PN36_16440</name>
</gene>
<feature type="transmembrane region" description="Helical" evidence="1">
    <location>
        <begin position="410"/>
        <end position="429"/>
    </location>
</feature>
<feature type="transmembrane region" description="Helical" evidence="1">
    <location>
        <begin position="77"/>
        <end position="96"/>
    </location>
</feature>
<evidence type="ECO:0008006" key="4">
    <source>
        <dbReference type="Google" id="ProtNLM"/>
    </source>
</evidence>
<feature type="transmembrane region" description="Helical" evidence="1">
    <location>
        <begin position="204"/>
        <end position="222"/>
    </location>
</feature>
<comment type="caution">
    <text evidence="2">The sequence shown here is derived from an EMBL/GenBank/DDBJ whole genome shotgun (WGS) entry which is preliminary data.</text>
</comment>
<feature type="transmembrane region" description="Helical" evidence="1">
    <location>
        <begin position="352"/>
        <end position="372"/>
    </location>
</feature>
<feature type="transmembrane region" description="Helical" evidence="1">
    <location>
        <begin position="51"/>
        <end position="70"/>
    </location>
</feature>
<keyword evidence="1" id="KW-0812">Transmembrane</keyword>
<dbReference type="AlphaFoldDB" id="A0A4E0R351"/>
<accession>A0A4E0R351</accession>
<feature type="transmembrane region" description="Helical" evidence="1">
    <location>
        <begin position="180"/>
        <end position="198"/>
    </location>
</feature>
<reference evidence="2 3" key="1">
    <citation type="journal article" date="2016" name="Front. Microbiol.">
        <title>Single-Cell (Meta-)Genomics of a Dimorphic Candidatus Thiomargarita nelsonii Reveals Genomic Plasticity.</title>
        <authorList>
            <person name="Flood B.E."/>
            <person name="Fliss P."/>
            <person name="Jones D.S."/>
            <person name="Dick G.J."/>
            <person name="Jain S."/>
            <person name="Kaster A.K."/>
            <person name="Winkel M."/>
            <person name="Mussmann M."/>
            <person name="Bailey J."/>
        </authorList>
    </citation>
    <scope>NUCLEOTIDE SEQUENCE [LARGE SCALE GENOMIC DNA]</scope>
    <source>
        <strain evidence="2">Hydrate Ridge</strain>
    </source>
</reference>
<name>A0A4E0R351_9GAMM</name>
<keyword evidence="3" id="KW-1185">Reference proteome</keyword>
<feature type="transmembrane region" description="Helical" evidence="1">
    <location>
        <begin position="384"/>
        <end position="404"/>
    </location>
</feature>
<evidence type="ECO:0000313" key="3">
    <source>
        <dbReference type="Proteomes" id="UP000030428"/>
    </source>
</evidence>
<keyword evidence="1" id="KW-0472">Membrane</keyword>
<feature type="transmembrane region" description="Helical" evidence="1">
    <location>
        <begin position="149"/>
        <end position="168"/>
    </location>
</feature>
<proteinExistence type="predicted"/>
<feature type="transmembrane region" description="Helical" evidence="1">
    <location>
        <begin position="12"/>
        <end position="31"/>
    </location>
</feature>
<dbReference type="PROSITE" id="PS51257">
    <property type="entry name" value="PROKAR_LIPOPROTEIN"/>
    <property type="match status" value="1"/>
</dbReference>
<feature type="transmembrane region" description="Helical" evidence="1">
    <location>
        <begin position="234"/>
        <end position="258"/>
    </location>
</feature>
<sequence length="486" mass="55381">MKSGTDNLKILLQFFIAIACAMALAILQPNFLDWVRAAGQTIPQKDIIGDYFTAVIWAFVLGFSILFWPVSFHDKRALLVVWLIKIFVTLGIMLFYEHIYGGKTGLDAFGYFYDSIIKNFAWEYFKFGDGTPNITNLARLHRYIIPESYHALKVTTAMIGMIAVYIFYRAICLFWRHDDVRIFYVLALYPSILFWSSILGKDPIMFVGVALYAYAVVGWQQFGQVRYLLWGALGVWLASFIRLWYAPILLAPLAVFILIQSGRFYLKVVFMVIVTIAFLFSWSLFAEQFSIESSQDLVSASDTVSSSWGSEGGSGQQISGGITSIGSMLAFMPIGSFTALFRPLPGEILNPFGLLAGFENFILLFLFILALKRTQWKEIKEEPILLWAIATVIVWGTIYGFVSYQNLGSAVRFKLQILPILLALLVYLARDRNKLSRPQETDNLPMVFLPSKGAKPKHSTISRIIHASIFQVKSKKRYYWKWKRVK</sequence>
<evidence type="ECO:0000256" key="1">
    <source>
        <dbReference type="SAM" id="Phobius"/>
    </source>
</evidence>
<organism evidence="2 3">
    <name type="scientific">Candidatus Thiomargarita nelsonii</name>
    <dbReference type="NCBI Taxonomy" id="1003181"/>
    <lineage>
        <taxon>Bacteria</taxon>
        <taxon>Pseudomonadati</taxon>
        <taxon>Pseudomonadota</taxon>
        <taxon>Gammaproteobacteria</taxon>
        <taxon>Thiotrichales</taxon>
        <taxon>Thiotrichaceae</taxon>
        <taxon>Thiomargarita</taxon>
    </lineage>
</organism>
<dbReference type="EMBL" id="JSZA02000061">
    <property type="protein sequence ID" value="TGO02911.1"/>
    <property type="molecule type" value="Genomic_DNA"/>
</dbReference>
<dbReference type="Proteomes" id="UP000030428">
    <property type="component" value="Unassembled WGS sequence"/>
</dbReference>
<evidence type="ECO:0000313" key="2">
    <source>
        <dbReference type="EMBL" id="TGO02911.1"/>
    </source>
</evidence>
<protein>
    <recommendedName>
        <fullName evidence="4">Glycosyltransferase RgtA/B/C/D-like domain-containing protein</fullName>
    </recommendedName>
</protein>